<keyword evidence="7" id="KW-0663">Pyridoxal phosphate</keyword>
<evidence type="ECO:0000256" key="6">
    <source>
        <dbReference type="ARBA" id="ARBA00022723"/>
    </source>
</evidence>
<evidence type="ECO:0000256" key="1">
    <source>
        <dbReference type="ARBA" id="ARBA00001933"/>
    </source>
</evidence>
<evidence type="ECO:0000256" key="4">
    <source>
        <dbReference type="ARBA" id="ARBA00012239"/>
    </source>
</evidence>
<dbReference type="PANTHER" id="PTHR11601">
    <property type="entry name" value="CYSTEINE DESULFURYLASE FAMILY MEMBER"/>
    <property type="match status" value="1"/>
</dbReference>
<evidence type="ECO:0000313" key="16">
    <source>
        <dbReference type="Proteomes" id="UP000179362"/>
    </source>
</evidence>
<dbReference type="Gene3D" id="3.90.1150.10">
    <property type="entry name" value="Aspartate Aminotransferase, domain 1"/>
    <property type="match status" value="1"/>
</dbReference>
<dbReference type="AlphaFoldDB" id="A0A1F6U576"/>
<dbReference type="Pfam" id="PF00266">
    <property type="entry name" value="Aminotran_5"/>
    <property type="match status" value="1"/>
</dbReference>
<sequence>MEAMLPYFTEVWGNPSSTYKFGYKLKTVIETAREQVADLIGAHPLEIIFTSCATESNNAAIHAALKANPGKKCIVTSAVEHSSVLNYCVALEKDGGRVTRLSVDRDGLLKLADLEAAITDDVAVVSLMWANNETGVLFPVKEIAEICKLRGVLYHCDAVQAAGKIEIDVRKVPVDYLSLTGHKFHAPKGAGALYVRRKAPFSPYIHGGHQERNLRGGTESVPLIVGMGRAAELARRYLPNYEKKVHLLRDKLEEAILSSIPGTELNGHKTQRLANTTNITLIDQEGVCTSSGSACLADSDEPSYVIKAMKPEGNQSRSVIRFSLGMETTGAEVANVFGYSRRLAGTLRLAPV</sequence>
<dbReference type="InterPro" id="IPR015424">
    <property type="entry name" value="PyrdxlP-dep_Trfase"/>
</dbReference>
<evidence type="ECO:0000256" key="7">
    <source>
        <dbReference type="ARBA" id="ARBA00022898"/>
    </source>
</evidence>
<evidence type="ECO:0000256" key="2">
    <source>
        <dbReference type="ARBA" id="ARBA00003120"/>
    </source>
</evidence>
<evidence type="ECO:0000256" key="8">
    <source>
        <dbReference type="ARBA" id="ARBA00023004"/>
    </source>
</evidence>
<dbReference type="FunFam" id="3.40.640.10:FF:000084">
    <property type="entry name" value="IscS-like cysteine desulfurase"/>
    <property type="match status" value="1"/>
</dbReference>
<evidence type="ECO:0000259" key="14">
    <source>
        <dbReference type="Pfam" id="PF00266"/>
    </source>
</evidence>
<comment type="function">
    <text evidence="2">Catalyzes the removal of elemental sulfur atoms from cysteine to produce alanine. Seems to participate in the biosynthesis of the nitrogenase metalloclusters by providing the inorganic sulfur required for the Fe-S core formation.</text>
</comment>
<comment type="similarity">
    <text evidence="3">Belongs to the class-V pyridoxal-phosphate-dependent aminotransferase family. NifS/IscS subfamily.</text>
</comment>
<dbReference type="PANTHER" id="PTHR11601:SF34">
    <property type="entry name" value="CYSTEINE DESULFURASE"/>
    <property type="match status" value="1"/>
</dbReference>
<evidence type="ECO:0000256" key="9">
    <source>
        <dbReference type="ARBA" id="ARBA00023014"/>
    </source>
</evidence>
<name>A0A1F6U576_9PROT</name>
<dbReference type="GO" id="GO:0051536">
    <property type="term" value="F:iron-sulfur cluster binding"/>
    <property type="evidence" value="ECO:0007669"/>
    <property type="project" value="UniProtKB-KW"/>
</dbReference>
<keyword evidence="6" id="KW-0479">Metal-binding</keyword>
<dbReference type="InterPro" id="IPR015422">
    <property type="entry name" value="PyrdxlP-dep_Trfase_small"/>
</dbReference>
<evidence type="ECO:0000256" key="10">
    <source>
        <dbReference type="ARBA" id="ARBA00023231"/>
    </source>
</evidence>
<evidence type="ECO:0000256" key="11">
    <source>
        <dbReference type="ARBA" id="ARBA00031911"/>
    </source>
</evidence>
<comment type="cofactor">
    <cofactor evidence="1 13">
        <name>pyridoxal 5'-phosphate</name>
        <dbReference type="ChEBI" id="CHEBI:597326"/>
    </cofactor>
</comment>
<dbReference type="EMBL" id="MFTA01000027">
    <property type="protein sequence ID" value="OGI52507.1"/>
    <property type="molecule type" value="Genomic_DNA"/>
</dbReference>
<keyword evidence="8" id="KW-0408">Iron</keyword>
<dbReference type="Gene3D" id="3.40.640.10">
    <property type="entry name" value="Type I PLP-dependent aspartate aminotransferase-like (Major domain)"/>
    <property type="match status" value="1"/>
</dbReference>
<dbReference type="GO" id="GO:0031071">
    <property type="term" value="F:cysteine desulfurase activity"/>
    <property type="evidence" value="ECO:0007669"/>
    <property type="project" value="UniProtKB-EC"/>
</dbReference>
<evidence type="ECO:0000256" key="13">
    <source>
        <dbReference type="RuleBase" id="RU004504"/>
    </source>
</evidence>
<keyword evidence="5" id="KW-0808">Transferase</keyword>
<dbReference type="InterPro" id="IPR000192">
    <property type="entry name" value="Aminotrans_V_dom"/>
</dbReference>
<organism evidence="15 16">
    <name type="scientific">Candidatus Muproteobacteria bacterium RIFCSPHIGHO2_02_FULL_65_16</name>
    <dbReference type="NCBI Taxonomy" id="1817766"/>
    <lineage>
        <taxon>Bacteria</taxon>
        <taxon>Pseudomonadati</taxon>
        <taxon>Pseudomonadota</taxon>
        <taxon>Candidatus Muproteobacteria</taxon>
    </lineage>
</organism>
<dbReference type="Gene3D" id="1.10.260.50">
    <property type="match status" value="1"/>
</dbReference>
<dbReference type="PROSITE" id="PS00595">
    <property type="entry name" value="AA_TRANSFER_CLASS_5"/>
    <property type="match status" value="1"/>
</dbReference>
<evidence type="ECO:0000256" key="5">
    <source>
        <dbReference type="ARBA" id="ARBA00022679"/>
    </source>
</evidence>
<keyword evidence="9" id="KW-0411">Iron-sulfur</keyword>
<dbReference type="SUPFAM" id="SSF53383">
    <property type="entry name" value="PLP-dependent transferases"/>
    <property type="match status" value="1"/>
</dbReference>
<dbReference type="PIRSF" id="PIRSF005572">
    <property type="entry name" value="NifS"/>
    <property type="match status" value="1"/>
</dbReference>
<proteinExistence type="inferred from homology"/>
<reference evidence="15 16" key="1">
    <citation type="journal article" date="2016" name="Nat. Commun.">
        <title>Thousands of microbial genomes shed light on interconnected biogeochemical processes in an aquifer system.</title>
        <authorList>
            <person name="Anantharaman K."/>
            <person name="Brown C.T."/>
            <person name="Hug L.A."/>
            <person name="Sharon I."/>
            <person name="Castelle C.J."/>
            <person name="Probst A.J."/>
            <person name="Thomas B.C."/>
            <person name="Singh A."/>
            <person name="Wilkins M.J."/>
            <person name="Karaoz U."/>
            <person name="Brodie E.L."/>
            <person name="Williams K.H."/>
            <person name="Hubbard S.S."/>
            <person name="Banfield J.F."/>
        </authorList>
    </citation>
    <scope>NUCLEOTIDE SEQUENCE [LARGE SCALE GENOMIC DNA]</scope>
</reference>
<dbReference type="InterPro" id="IPR015421">
    <property type="entry name" value="PyrdxlP-dep_Trfase_major"/>
</dbReference>
<evidence type="ECO:0000256" key="12">
    <source>
        <dbReference type="ARBA" id="ARBA00050776"/>
    </source>
</evidence>
<comment type="caution">
    <text evidence="15">The sequence shown here is derived from an EMBL/GenBank/DDBJ whole genome shotgun (WGS) entry which is preliminary data.</text>
</comment>
<dbReference type="EC" id="2.8.1.7" evidence="4"/>
<feature type="domain" description="Aminotransferase class V" evidence="14">
    <location>
        <begin position="1"/>
        <end position="335"/>
    </location>
</feature>
<dbReference type="Proteomes" id="UP000179362">
    <property type="component" value="Unassembled WGS sequence"/>
</dbReference>
<gene>
    <name evidence="15" type="ORF">A3B81_06165</name>
</gene>
<comment type="catalytic activity">
    <reaction evidence="12">
        <text>(sulfur carrier)-H + L-cysteine = (sulfur carrier)-SH + L-alanine</text>
        <dbReference type="Rhea" id="RHEA:43892"/>
        <dbReference type="Rhea" id="RHEA-COMP:14737"/>
        <dbReference type="Rhea" id="RHEA-COMP:14739"/>
        <dbReference type="ChEBI" id="CHEBI:29917"/>
        <dbReference type="ChEBI" id="CHEBI:35235"/>
        <dbReference type="ChEBI" id="CHEBI:57972"/>
        <dbReference type="ChEBI" id="CHEBI:64428"/>
        <dbReference type="EC" id="2.8.1.7"/>
    </reaction>
</comment>
<evidence type="ECO:0000313" key="15">
    <source>
        <dbReference type="EMBL" id="OGI52507.1"/>
    </source>
</evidence>
<dbReference type="InterPro" id="IPR016454">
    <property type="entry name" value="Cysteine_dSase"/>
</dbReference>
<keyword evidence="10" id="KW-0535">Nitrogen fixation</keyword>
<dbReference type="GO" id="GO:0046872">
    <property type="term" value="F:metal ion binding"/>
    <property type="evidence" value="ECO:0007669"/>
    <property type="project" value="UniProtKB-KW"/>
</dbReference>
<protein>
    <recommendedName>
        <fullName evidence="4">cysteine desulfurase</fullName>
        <ecNumber evidence="4">2.8.1.7</ecNumber>
    </recommendedName>
    <alternativeName>
        <fullName evidence="11">Nitrogenase metalloclusters biosynthesis protein NifS</fullName>
    </alternativeName>
</protein>
<evidence type="ECO:0000256" key="3">
    <source>
        <dbReference type="ARBA" id="ARBA00006490"/>
    </source>
</evidence>
<accession>A0A1F6U576</accession>
<dbReference type="InterPro" id="IPR020578">
    <property type="entry name" value="Aminotrans_V_PyrdxlP_BS"/>
</dbReference>